<comment type="subunit">
    <text evidence="4">Dimer of large and small chains.</text>
</comment>
<evidence type="ECO:0000256" key="7">
    <source>
        <dbReference type="ARBA" id="ARBA00023304"/>
    </source>
</evidence>
<dbReference type="InterPro" id="IPR019455">
    <property type="entry name" value="Acetolactate_synth_ssu_C"/>
</dbReference>
<dbReference type="Pfam" id="PF22629">
    <property type="entry name" value="ACT_AHAS_ss"/>
    <property type="match status" value="1"/>
</dbReference>
<dbReference type="PANTHER" id="PTHR30239">
    <property type="entry name" value="ACETOLACTATE SYNTHASE SMALL SUBUNIT"/>
    <property type="match status" value="1"/>
</dbReference>
<feature type="domain" description="ACT" evidence="9">
    <location>
        <begin position="30"/>
        <end position="105"/>
    </location>
</feature>
<dbReference type="SUPFAM" id="SSF55021">
    <property type="entry name" value="ACT-like"/>
    <property type="match status" value="2"/>
</dbReference>
<dbReference type="PROSITE" id="PS51671">
    <property type="entry name" value="ACT"/>
    <property type="match status" value="1"/>
</dbReference>
<evidence type="ECO:0000256" key="1">
    <source>
        <dbReference type="ARBA" id="ARBA00004974"/>
    </source>
</evidence>
<dbReference type="InterPro" id="IPR045865">
    <property type="entry name" value="ACT-like_dom_sf"/>
</dbReference>
<evidence type="ECO:0000256" key="3">
    <source>
        <dbReference type="ARBA" id="ARBA00006341"/>
    </source>
</evidence>
<dbReference type="CDD" id="cd04878">
    <property type="entry name" value="ACT_AHAS"/>
    <property type="match status" value="1"/>
</dbReference>
<dbReference type="Gene3D" id="3.30.70.260">
    <property type="match status" value="1"/>
</dbReference>
<dbReference type="InterPro" id="IPR004789">
    <property type="entry name" value="Acetalactate_synth_ssu"/>
</dbReference>
<comment type="pathway">
    <text evidence="1">Amino-acid biosynthesis; L-isoleucine biosynthesis; L-isoleucine from 2-oxobutanoate: step 1/4.</text>
</comment>
<comment type="similarity">
    <text evidence="3">Belongs to the acetolactate synthase small subunit family.</text>
</comment>
<dbReference type="PANTHER" id="PTHR30239:SF0">
    <property type="entry name" value="ACETOLACTATE SYNTHASE SMALL SUBUNIT 1, CHLOROPLASTIC"/>
    <property type="match status" value="1"/>
</dbReference>
<gene>
    <name evidence="10" type="ordered locus">Emtol_1798</name>
</gene>
<accession>A0ABM5N0L5</accession>
<dbReference type="Gene3D" id="3.30.70.1150">
    <property type="entry name" value="ACT-like. Chain A, domain 2"/>
    <property type="match status" value="1"/>
</dbReference>
<dbReference type="EMBL" id="CP002961">
    <property type="protein sequence ID" value="AFK02940.1"/>
    <property type="molecule type" value="Genomic_DNA"/>
</dbReference>
<keyword evidence="6" id="KW-0028">Amino-acid biosynthesis</keyword>
<sequence>MGVQRGTFLAFINLFFIPHWGLGAVMTTYTICVFTENSIGLLNKITIIFTRRRINIESLTVSETERKGISRFTIVIKHERREEVEKLVRQIRKIIEVLAVFGYLNEDIVYNEIALFKVSTPLNGKSIDVETVNKVYKAWVVYWGLDYVVIEKTGTETEIFEFFKYIKPHGIIEFVRSGRVAVGKTPKGLIEYLPEEITEWEYYL</sequence>
<keyword evidence="7" id="KW-0100">Branched-chain amino acid biosynthesis</keyword>
<dbReference type="NCBIfam" id="NF008864">
    <property type="entry name" value="PRK11895.1"/>
    <property type="match status" value="1"/>
</dbReference>
<keyword evidence="11" id="KW-1185">Reference proteome</keyword>
<name>A0ABM5N0L5_EMTOG</name>
<evidence type="ECO:0000256" key="5">
    <source>
        <dbReference type="ARBA" id="ARBA00013145"/>
    </source>
</evidence>
<evidence type="ECO:0000256" key="8">
    <source>
        <dbReference type="ARBA" id="ARBA00048670"/>
    </source>
</evidence>
<reference evidence="10 11" key="1">
    <citation type="submission" date="2011-07" db="EMBL/GenBank/DDBJ databases">
        <title>The complete genome of chromosome of Emticicia oligotrophica DSM 17448.</title>
        <authorList>
            <consortium name="US DOE Joint Genome Institute (JGI-PGF)"/>
            <person name="Lucas S."/>
            <person name="Han J."/>
            <person name="Lapidus A."/>
            <person name="Bruce D."/>
            <person name="Goodwin L."/>
            <person name="Pitluck S."/>
            <person name="Peters L."/>
            <person name="Kyrpides N."/>
            <person name="Mavromatis K."/>
            <person name="Ivanova N."/>
            <person name="Ovchinnikova G."/>
            <person name="Teshima H."/>
            <person name="Detter J.C."/>
            <person name="Tapia R."/>
            <person name="Han C."/>
            <person name="Land M."/>
            <person name="Hauser L."/>
            <person name="Markowitz V."/>
            <person name="Cheng J.-F."/>
            <person name="Hugenholtz P."/>
            <person name="Woyke T."/>
            <person name="Wu D."/>
            <person name="Tindall B."/>
            <person name="Pomrenke H."/>
            <person name="Brambilla E."/>
            <person name="Klenk H.-P."/>
            <person name="Eisen J.A."/>
        </authorList>
    </citation>
    <scope>NUCLEOTIDE SEQUENCE [LARGE SCALE GENOMIC DNA]</scope>
    <source>
        <strain evidence="10 11">DSM 17448</strain>
    </source>
</reference>
<protein>
    <recommendedName>
        <fullName evidence="5">acetolactate synthase</fullName>
        <ecNumber evidence="5">2.2.1.6</ecNumber>
    </recommendedName>
</protein>
<dbReference type="InterPro" id="IPR027271">
    <property type="entry name" value="Acetolactate_synth/TF_NikR_C"/>
</dbReference>
<dbReference type="EC" id="2.2.1.6" evidence="5"/>
<evidence type="ECO:0000259" key="9">
    <source>
        <dbReference type="PROSITE" id="PS51671"/>
    </source>
</evidence>
<evidence type="ECO:0000256" key="2">
    <source>
        <dbReference type="ARBA" id="ARBA00005025"/>
    </source>
</evidence>
<organism evidence="10 11">
    <name type="scientific">Emticicia oligotrophica (strain DSM 17448 / CIP 109782 / MTCC 6937 / GPTSA100-15)</name>
    <dbReference type="NCBI Taxonomy" id="929562"/>
    <lineage>
        <taxon>Bacteria</taxon>
        <taxon>Pseudomonadati</taxon>
        <taxon>Bacteroidota</taxon>
        <taxon>Cytophagia</taxon>
        <taxon>Cytophagales</taxon>
        <taxon>Leadbetterellaceae</taxon>
        <taxon>Emticicia</taxon>
    </lineage>
</organism>
<comment type="catalytic activity">
    <reaction evidence="8">
        <text>2 pyruvate + H(+) = (2S)-2-acetolactate + CO2</text>
        <dbReference type="Rhea" id="RHEA:25249"/>
        <dbReference type="ChEBI" id="CHEBI:15361"/>
        <dbReference type="ChEBI" id="CHEBI:15378"/>
        <dbReference type="ChEBI" id="CHEBI:16526"/>
        <dbReference type="ChEBI" id="CHEBI:58476"/>
        <dbReference type="EC" id="2.2.1.6"/>
    </reaction>
</comment>
<dbReference type="NCBIfam" id="TIGR00119">
    <property type="entry name" value="acolac_sm"/>
    <property type="match status" value="1"/>
</dbReference>
<evidence type="ECO:0000313" key="11">
    <source>
        <dbReference type="Proteomes" id="UP000002875"/>
    </source>
</evidence>
<evidence type="ECO:0000256" key="6">
    <source>
        <dbReference type="ARBA" id="ARBA00022605"/>
    </source>
</evidence>
<proteinExistence type="inferred from homology"/>
<evidence type="ECO:0000256" key="4">
    <source>
        <dbReference type="ARBA" id="ARBA00011744"/>
    </source>
</evidence>
<dbReference type="InterPro" id="IPR039557">
    <property type="entry name" value="AHAS_ACT"/>
</dbReference>
<dbReference type="InterPro" id="IPR002912">
    <property type="entry name" value="ACT_dom"/>
</dbReference>
<evidence type="ECO:0000313" key="10">
    <source>
        <dbReference type="EMBL" id="AFK02940.1"/>
    </source>
</evidence>
<comment type="pathway">
    <text evidence="2">Amino-acid biosynthesis; L-valine biosynthesis; L-valine from pyruvate: step 1/4.</text>
</comment>
<dbReference type="Proteomes" id="UP000002875">
    <property type="component" value="Chromosome"/>
</dbReference>
<dbReference type="Pfam" id="PF10369">
    <property type="entry name" value="ALS_ss_C"/>
    <property type="match status" value="1"/>
</dbReference>
<dbReference type="InterPro" id="IPR054480">
    <property type="entry name" value="AHAS_small-like_ACT"/>
</dbReference>